<dbReference type="PROSITE" id="PS50887">
    <property type="entry name" value="GGDEF"/>
    <property type="match status" value="1"/>
</dbReference>
<dbReference type="PANTHER" id="PTHR33121:SF70">
    <property type="entry name" value="SIGNALING PROTEIN YKOW"/>
    <property type="match status" value="1"/>
</dbReference>
<dbReference type="STRING" id="428992.SAMN05216272_10869"/>
<sequence>MNGGRLAASLEPTRLLLLAETPQWAQLLREHLAALGSAYSLITAPSWEAASSLFEEDQIGLLLATPRKLPSARNCHLPMILLLEQEPAEPPAGVVDWLVPAHLNSEVLRRALRYARERSGLQTTLQRLAEQDPLTGIANRQGFQTLLAARLSEFDGRGLVLGHLDLDNFRHVNDALGHQAGDRLILQVVARLRAELDNGDHLARLGSDEFALLLDTRRDGQRAARLAERITEVLGEPYWVEGESLLLGCSLGVAHARAGDSADPLMWHAHIAMQHAKIRQGCTFHIFDERVNRGARSLADLESELRRALRRDELELHYQPRMDLESGRIVGLEALVRWRHPARGLLTPGDFVPLAEESGLIIPLGYWVISRALRDMQWLLGRGLPPLHMAINLSFRQFQDSQLLPTLQRLIAERGVDARWLEFELTETAVMRRSDQVLQTMQALGQLGVRFSLDDFGTGFSSFVHLNSLPITLLKIDKSFVGGMHERPENRQLVRAMINLAHNLNLEVVAEGVETVEQQMQLRQFGSDQVQGYWISRPLPLAELARFLVFGANRALKQQDSVGN</sequence>
<dbReference type="Pfam" id="PF00990">
    <property type="entry name" value="GGDEF"/>
    <property type="match status" value="1"/>
</dbReference>
<dbReference type="PROSITE" id="PS50883">
    <property type="entry name" value="EAL"/>
    <property type="match status" value="1"/>
</dbReference>
<feature type="domain" description="GGDEF" evidence="2">
    <location>
        <begin position="157"/>
        <end position="289"/>
    </location>
</feature>
<dbReference type="InterPro" id="IPR000160">
    <property type="entry name" value="GGDEF_dom"/>
</dbReference>
<dbReference type="AlphaFoldDB" id="A0A1G8JU60"/>
<dbReference type="Gene3D" id="3.30.70.270">
    <property type="match status" value="1"/>
</dbReference>
<dbReference type="SMART" id="SM00267">
    <property type="entry name" value="GGDEF"/>
    <property type="match status" value="1"/>
</dbReference>
<organism evidence="3 4">
    <name type="scientific">Pseudomonas panipatensis</name>
    <dbReference type="NCBI Taxonomy" id="428992"/>
    <lineage>
        <taxon>Bacteria</taxon>
        <taxon>Pseudomonadati</taxon>
        <taxon>Pseudomonadota</taxon>
        <taxon>Gammaproteobacteria</taxon>
        <taxon>Pseudomonadales</taxon>
        <taxon>Pseudomonadaceae</taxon>
        <taxon>Pseudomonas</taxon>
    </lineage>
</organism>
<dbReference type="SUPFAM" id="SSF55073">
    <property type="entry name" value="Nucleotide cyclase"/>
    <property type="match status" value="1"/>
</dbReference>
<evidence type="ECO:0000259" key="1">
    <source>
        <dbReference type="PROSITE" id="PS50883"/>
    </source>
</evidence>
<protein>
    <submittedName>
        <fullName evidence="3">Diguanylate cyclase (GGDEF) domain-containing protein</fullName>
    </submittedName>
</protein>
<keyword evidence="4" id="KW-1185">Reference proteome</keyword>
<proteinExistence type="predicted"/>
<dbReference type="Proteomes" id="UP000199636">
    <property type="component" value="Unassembled WGS sequence"/>
</dbReference>
<dbReference type="SMART" id="SM00052">
    <property type="entry name" value="EAL"/>
    <property type="match status" value="1"/>
</dbReference>
<dbReference type="InterPro" id="IPR029787">
    <property type="entry name" value="Nucleotide_cyclase"/>
</dbReference>
<dbReference type="Pfam" id="PF00563">
    <property type="entry name" value="EAL"/>
    <property type="match status" value="1"/>
</dbReference>
<dbReference type="SUPFAM" id="SSF141868">
    <property type="entry name" value="EAL domain-like"/>
    <property type="match status" value="1"/>
</dbReference>
<dbReference type="InterPro" id="IPR001633">
    <property type="entry name" value="EAL_dom"/>
</dbReference>
<dbReference type="InterPro" id="IPR050706">
    <property type="entry name" value="Cyclic-di-GMP_PDE-like"/>
</dbReference>
<dbReference type="Gene3D" id="3.20.20.450">
    <property type="entry name" value="EAL domain"/>
    <property type="match status" value="1"/>
</dbReference>
<dbReference type="EMBL" id="FNDS01000008">
    <property type="protein sequence ID" value="SDI34746.1"/>
    <property type="molecule type" value="Genomic_DNA"/>
</dbReference>
<gene>
    <name evidence="3" type="ORF">SAMN05216272_10869</name>
</gene>
<dbReference type="NCBIfam" id="TIGR00254">
    <property type="entry name" value="GGDEF"/>
    <property type="match status" value="1"/>
</dbReference>
<name>A0A1G8JU60_9PSED</name>
<dbReference type="GO" id="GO:0071111">
    <property type="term" value="F:cyclic-guanylate-specific phosphodiesterase activity"/>
    <property type="evidence" value="ECO:0007669"/>
    <property type="project" value="InterPro"/>
</dbReference>
<evidence type="ECO:0000313" key="4">
    <source>
        <dbReference type="Proteomes" id="UP000199636"/>
    </source>
</evidence>
<feature type="domain" description="EAL" evidence="1">
    <location>
        <begin position="298"/>
        <end position="552"/>
    </location>
</feature>
<dbReference type="InterPro" id="IPR035919">
    <property type="entry name" value="EAL_sf"/>
</dbReference>
<reference evidence="4" key="1">
    <citation type="submission" date="2016-10" db="EMBL/GenBank/DDBJ databases">
        <authorList>
            <person name="Varghese N."/>
            <person name="Submissions S."/>
        </authorList>
    </citation>
    <scope>NUCLEOTIDE SEQUENCE [LARGE SCALE GENOMIC DNA]</scope>
    <source>
        <strain evidence="4">CCM 7469</strain>
    </source>
</reference>
<dbReference type="CDD" id="cd01949">
    <property type="entry name" value="GGDEF"/>
    <property type="match status" value="1"/>
</dbReference>
<evidence type="ECO:0000259" key="2">
    <source>
        <dbReference type="PROSITE" id="PS50887"/>
    </source>
</evidence>
<dbReference type="CDD" id="cd01948">
    <property type="entry name" value="EAL"/>
    <property type="match status" value="1"/>
</dbReference>
<dbReference type="PANTHER" id="PTHR33121">
    <property type="entry name" value="CYCLIC DI-GMP PHOSPHODIESTERASE PDEF"/>
    <property type="match status" value="1"/>
</dbReference>
<accession>A0A1G8JU60</accession>
<evidence type="ECO:0000313" key="3">
    <source>
        <dbReference type="EMBL" id="SDI34746.1"/>
    </source>
</evidence>
<dbReference type="InterPro" id="IPR043128">
    <property type="entry name" value="Rev_trsase/Diguanyl_cyclase"/>
</dbReference>